<evidence type="ECO:0000256" key="4">
    <source>
        <dbReference type="ARBA" id="ARBA00022759"/>
    </source>
</evidence>
<evidence type="ECO:0000313" key="8">
    <source>
        <dbReference type="Proteomes" id="UP000198748"/>
    </source>
</evidence>
<dbReference type="NCBIfam" id="TIGR02116">
    <property type="entry name" value="toxin_Txe_YoeB"/>
    <property type="match status" value="1"/>
</dbReference>
<organism evidence="7 8">
    <name type="scientific">Dyadobacter soli</name>
    <dbReference type="NCBI Taxonomy" id="659014"/>
    <lineage>
        <taxon>Bacteria</taxon>
        <taxon>Pseudomonadati</taxon>
        <taxon>Bacteroidota</taxon>
        <taxon>Cytophagia</taxon>
        <taxon>Cytophagales</taxon>
        <taxon>Spirosomataceae</taxon>
        <taxon>Dyadobacter</taxon>
    </lineage>
</organism>
<proteinExistence type="inferred from homology"/>
<dbReference type="SUPFAM" id="SSF143011">
    <property type="entry name" value="RelE-like"/>
    <property type="match status" value="1"/>
</dbReference>
<gene>
    <name evidence="7" type="ORF">SAMN04487996_13127</name>
</gene>
<dbReference type="Gene3D" id="3.30.2310.20">
    <property type="entry name" value="RelE-like"/>
    <property type="match status" value="1"/>
</dbReference>
<dbReference type="GO" id="GO:0006401">
    <property type="term" value="P:RNA catabolic process"/>
    <property type="evidence" value="ECO:0007669"/>
    <property type="project" value="InterPro"/>
</dbReference>
<dbReference type="PANTHER" id="PTHR38039:SF1">
    <property type="entry name" value="TOXIN YOEB"/>
    <property type="match status" value="1"/>
</dbReference>
<accession>A0A1G8AML1</accession>
<dbReference type="Proteomes" id="UP000198748">
    <property type="component" value="Unassembled WGS sequence"/>
</dbReference>
<reference evidence="8" key="1">
    <citation type="submission" date="2016-10" db="EMBL/GenBank/DDBJ databases">
        <authorList>
            <person name="Varghese N."/>
            <person name="Submissions S."/>
        </authorList>
    </citation>
    <scope>NUCLEOTIDE SEQUENCE [LARGE SCALE GENOMIC DNA]</scope>
    <source>
        <strain evidence="8">DSM 25329</strain>
    </source>
</reference>
<sequence length="88" mass="10331">MKNTVFDPTAFEDLARWAKIEPKLVRKVFELIADIHKHPFDGLGKPEGLKHQFKGYWSRRITDEHRLIYKVLASGEIFVLSVHGHYEQ</sequence>
<evidence type="ECO:0000256" key="5">
    <source>
        <dbReference type="ARBA" id="ARBA00022801"/>
    </source>
</evidence>
<dbReference type="GO" id="GO:0016787">
    <property type="term" value="F:hydrolase activity"/>
    <property type="evidence" value="ECO:0007669"/>
    <property type="project" value="UniProtKB-KW"/>
</dbReference>
<dbReference type="AlphaFoldDB" id="A0A1G8AML1"/>
<keyword evidence="3" id="KW-0540">Nuclease</keyword>
<dbReference type="RefSeq" id="WP_090157559.1">
    <property type="nucleotide sequence ID" value="NZ_FNAN01000031.1"/>
</dbReference>
<dbReference type="EMBL" id="FNAN01000031">
    <property type="protein sequence ID" value="SDH22119.1"/>
    <property type="molecule type" value="Genomic_DNA"/>
</dbReference>
<evidence type="ECO:0000256" key="6">
    <source>
        <dbReference type="ARBA" id="ARBA00030388"/>
    </source>
</evidence>
<dbReference type="STRING" id="659014.SAMN04487996_13127"/>
<protein>
    <recommendedName>
        <fullName evidence="6">Putative mRNA interferase YoeB</fullName>
    </recommendedName>
</protein>
<evidence type="ECO:0000256" key="2">
    <source>
        <dbReference type="ARBA" id="ARBA00022649"/>
    </source>
</evidence>
<keyword evidence="2" id="KW-1277">Toxin-antitoxin system</keyword>
<dbReference type="PANTHER" id="PTHR38039">
    <property type="entry name" value="TOXIN YOEB"/>
    <property type="match status" value="1"/>
</dbReference>
<keyword evidence="4" id="KW-0255">Endonuclease</keyword>
<dbReference type="Pfam" id="PF06769">
    <property type="entry name" value="YoeB_toxin"/>
    <property type="match status" value="1"/>
</dbReference>
<dbReference type="InterPro" id="IPR009614">
    <property type="entry name" value="YoeB_toxin"/>
</dbReference>
<evidence type="ECO:0000256" key="1">
    <source>
        <dbReference type="ARBA" id="ARBA00008172"/>
    </source>
</evidence>
<dbReference type="InterPro" id="IPR035093">
    <property type="entry name" value="RelE/ParE_toxin_dom_sf"/>
</dbReference>
<comment type="similarity">
    <text evidence="1">Belongs to the YoeB family.</text>
</comment>
<keyword evidence="8" id="KW-1185">Reference proteome</keyword>
<evidence type="ECO:0000256" key="3">
    <source>
        <dbReference type="ARBA" id="ARBA00022722"/>
    </source>
</evidence>
<dbReference type="OrthoDB" id="9801102at2"/>
<dbReference type="GO" id="GO:0004519">
    <property type="term" value="F:endonuclease activity"/>
    <property type="evidence" value="ECO:0007669"/>
    <property type="project" value="UniProtKB-KW"/>
</dbReference>
<evidence type="ECO:0000313" key="7">
    <source>
        <dbReference type="EMBL" id="SDH22119.1"/>
    </source>
</evidence>
<name>A0A1G8AML1_9BACT</name>
<keyword evidence="5" id="KW-0378">Hydrolase</keyword>